<protein>
    <submittedName>
        <fullName evidence="4">Flocculation protein FLO11-like</fullName>
    </submittedName>
</protein>
<feature type="compositionally biased region" description="Low complexity" evidence="1">
    <location>
        <begin position="62"/>
        <end position="108"/>
    </location>
</feature>
<feature type="compositionally biased region" description="Polar residues" evidence="1">
    <location>
        <begin position="109"/>
        <end position="126"/>
    </location>
</feature>
<keyword evidence="2" id="KW-1133">Transmembrane helix</keyword>
<keyword evidence="3" id="KW-1185">Reference proteome</keyword>
<dbReference type="RefSeq" id="XP_035673728.1">
    <property type="nucleotide sequence ID" value="XM_035817835.1"/>
</dbReference>
<evidence type="ECO:0000256" key="1">
    <source>
        <dbReference type="SAM" id="MobiDB-lite"/>
    </source>
</evidence>
<name>A0A9J7L0H2_BRAFL</name>
<sequence length="281" mass="30139">MERLLTETITFPWGMAERKRKRRRYLWIGGPGVRWWTFFTILLMCRATVSGQATTVSTPDPTSTGGNTTVTLTGQTTLNNSTTITTTGATTTANDTTAPTTTSGDTATVDNVTPLPTNSTDASDTVPTMPLVEPTMTLITLDNSVMNTATSFFMESMPVRTSYSLFPSSIDFEGSGMSMSEANPDTMYITTTIASTLASPEMTPTLSFSLEPTASTQSVSQYPTFTLSPSPSYARDSISTVMPSFNLMSSTIIIPTPSYTMDSVPMPTLVQNLFPSTMGAG</sequence>
<feature type="region of interest" description="Disordered" evidence="1">
    <location>
        <begin position="53"/>
        <end position="128"/>
    </location>
</feature>
<feature type="non-terminal residue" evidence="4">
    <location>
        <position position="281"/>
    </location>
</feature>
<reference evidence="3" key="2">
    <citation type="journal article" date="2020" name="Nat. Ecol. Evol.">
        <title>Deeply conserved synteny resolves early events in vertebrate evolution.</title>
        <authorList>
            <person name="Simakov O."/>
            <person name="Marletaz F."/>
            <person name="Yue J.X."/>
            <person name="O'Connell B."/>
            <person name="Jenkins J."/>
            <person name="Brandt A."/>
            <person name="Calef R."/>
            <person name="Tung C.H."/>
            <person name="Huang T.K."/>
            <person name="Schmutz J."/>
            <person name="Satoh N."/>
            <person name="Yu J.K."/>
            <person name="Putnam N.H."/>
            <person name="Green R.E."/>
            <person name="Rokhsar D.S."/>
        </authorList>
    </citation>
    <scope>NUCLEOTIDE SEQUENCE [LARGE SCALE GENOMIC DNA]</scope>
    <source>
        <strain evidence="3">S238N-H82</strain>
    </source>
</reference>
<feature type="transmembrane region" description="Helical" evidence="2">
    <location>
        <begin position="25"/>
        <end position="44"/>
    </location>
</feature>
<dbReference type="KEGG" id="bfo:118414071"/>
<dbReference type="Proteomes" id="UP000001554">
    <property type="component" value="Chromosome 4"/>
</dbReference>
<evidence type="ECO:0000313" key="3">
    <source>
        <dbReference type="Proteomes" id="UP000001554"/>
    </source>
</evidence>
<dbReference type="GeneID" id="118414071"/>
<reference evidence="4" key="3">
    <citation type="submission" date="2025-08" db="UniProtKB">
        <authorList>
            <consortium name="RefSeq"/>
        </authorList>
    </citation>
    <scope>IDENTIFICATION</scope>
</reference>
<gene>
    <name evidence="4" type="primary">LOC118414071</name>
</gene>
<keyword evidence="2" id="KW-0472">Membrane</keyword>
<keyword evidence="2" id="KW-0812">Transmembrane</keyword>
<reference evidence="4" key="1">
    <citation type="journal article" date="2016" name="Genome Biol. Evol.">
        <title>Conserved non-coding elements in the most distant genera of cephalochordates: the Goldilocks principle.</title>
        <authorList>
            <person name="Yue J.X."/>
            <person name="Kozmikova I."/>
            <person name="Ono H."/>
            <person name="Nossa C.W."/>
            <person name="Kozmik Z."/>
            <person name="Putnam N.H."/>
            <person name="Yu J.K."/>
            <person name="Holland L.Z."/>
        </authorList>
    </citation>
    <scope>NUCLEOTIDE SEQUENCE</scope>
</reference>
<dbReference type="AlphaFoldDB" id="A0A9J7L0H2"/>
<organism evidence="3 4">
    <name type="scientific">Branchiostoma floridae</name>
    <name type="common">Florida lancelet</name>
    <name type="synonym">Amphioxus</name>
    <dbReference type="NCBI Taxonomy" id="7739"/>
    <lineage>
        <taxon>Eukaryota</taxon>
        <taxon>Metazoa</taxon>
        <taxon>Chordata</taxon>
        <taxon>Cephalochordata</taxon>
        <taxon>Leptocardii</taxon>
        <taxon>Amphioxiformes</taxon>
        <taxon>Branchiostomatidae</taxon>
        <taxon>Branchiostoma</taxon>
    </lineage>
</organism>
<evidence type="ECO:0000256" key="2">
    <source>
        <dbReference type="SAM" id="Phobius"/>
    </source>
</evidence>
<accession>A0A9J7L0H2</accession>
<evidence type="ECO:0000313" key="4">
    <source>
        <dbReference type="RefSeq" id="XP_035673728.1"/>
    </source>
</evidence>
<proteinExistence type="predicted"/>